<proteinExistence type="predicted"/>
<dbReference type="Pfam" id="PF00535">
    <property type="entry name" value="Glycos_transf_2"/>
    <property type="match status" value="1"/>
</dbReference>
<dbReference type="AlphaFoldDB" id="A0A5A5TZM4"/>
<feature type="domain" description="Glycosyltransferase 2-like" evidence="1">
    <location>
        <begin position="5"/>
        <end position="173"/>
    </location>
</feature>
<dbReference type="InterPro" id="IPR001173">
    <property type="entry name" value="Glyco_trans_2-like"/>
</dbReference>
<accession>A0A5A5TZM4</accession>
<dbReference type="EMBL" id="BJJW01000002">
    <property type="protein sequence ID" value="GDZ82914.1"/>
    <property type="molecule type" value="Genomic_DNA"/>
</dbReference>
<dbReference type="Gene3D" id="3.90.550.10">
    <property type="entry name" value="Spore Coat Polysaccharide Biosynthesis Protein SpsA, Chain A"/>
    <property type="match status" value="1"/>
</dbReference>
<reference evidence="2 3" key="1">
    <citation type="submission" date="2019-04" db="EMBL/GenBank/DDBJ databases">
        <title>A pseudo-fructophilic Leuconostoc citreum strain F192-5 isolated from peel of satsuma mandarin: the first report for isolation and characterization of strain-dependent fructophilic-like characteristics.</title>
        <authorList>
            <person name="Maeno S."/>
            <person name="Tanizawa Y."/>
            <person name="Kajikawa A."/>
            <person name="Kanesaki Y."/>
            <person name="Kubota E."/>
            <person name="Arita M."/>
            <person name="Leon D."/>
            <person name="Endo A."/>
        </authorList>
    </citation>
    <scope>NUCLEOTIDE SEQUENCE [LARGE SCALE GENOMIC DNA]</scope>
    <source>
        <strain evidence="2 3">F192-5</strain>
    </source>
</reference>
<name>A0A5A5TZM4_LEUCI</name>
<dbReference type="InterPro" id="IPR029044">
    <property type="entry name" value="Nucleotide-diphossugar_trans"/>
</dbReference>
<dbReference type="RefSeq" id="WP_149333548.1">
    <property type="nucleotide sequence ID" value="NZ_BJJW01000002.1"/>
</dbReference>
<dbReference type="InterPro" id="IPR050834">
    <property type="entry name" value="Glycosyltransf_2"/>
</dbReference>
<evidence type="ECO:0000259" key="1">
    <source>
        <dbReference type="Pfam" id="PF00535"/>
    </source>
</evidence>
<gene>
    <name evidence="2" type="ORF">LCIT_01560</name>
</gene>
<dbReference type="Proteomes" id="UP000323274">
    <property type="component" value="Unassembled WGS sequence"/>
</dbReference>
<dbReference type="PANTHER" id="PTHR43685:SF2">
    <property type="entry name" value="GLYCOSYLTRANSFERASE 2-LIKE DOMAIN-CONTAINING PROTEIN"/>
    <property type="match status" value="1"/>
</dbReference>
<dbReference type="PANTHER" id="PTHR43685">
    <property type="entry name" value="GLYCOSYLTRANSFERASE"/>
    <property type="match status" value="1"/>
</dbReference>
<organism evidence="2 3">
    <name type="scientific">Leuconostoc citreum</name>
    <dbReference type="NCBI Taxonomy" id="33964"/>
    <lineage>
        <taxon>Bacteria</taxon>
        <taxon>Bacillati</taxon>
        <taxon>Bacillota</taxon>
        <taxon>Bacilli</taxon>
        <taxon>Lactobacillales</taxon>
        <taxon>Lactobacillaceae</taxon>
        <taxon>Leuconostoc</taxon>
    </lineage>
</organism>
<comment type="caution">
    <text evidence="2">The sequence shown here is derived from an EMBL/GenBank/DDBJ whole genome shotgun (WGS) entry which is preliminary data.</text>
</comment>
<dbReference type="SUPFAM" id="SSF53448">
    <property type="entry name" value="Nucleotide-diphospho-sugar transferases"/>
    <property type="match status" value="1"/>
</dbReference>
<evidence type="ECO:0000313" key="2">
    <source>
        <dbReference type="EMBL" id="GDZ82914.1"/>
    </source>
</evidence>
<sequence>MLDVSVVIPVYKGRPFIEETVLSVLSQRDVAFDLSIALQGPEDGTRELLAEIAKTDSRLKIFNAPTGAAKENWQYVSQQATGKYIKLIPQDDVLLPGTLKRQFDLLEENPQAVLTASLRQVIDDKNTILKKSWGLMGITKPMSGTAVMRHVIGLGMNALGEPGGVMMRRDAFERGGGWDFSNPYVVDLASYLHVLAQGDFVPDNQIGVKFRVSSGQWTAELQDVQSQHVISMNKAMHRDYPTIVTNAVLWRGNVMSQVMQLARLMVYKVKGMK</sequence>
<protein>
    <recommendedName>
        <fullName evidence="1">Glycosyltransferase 2-like domain-containing protein</fullName>
    </recommendedName>
</protein>
<evidence type="ECO:0000313" key="3">
    <source>
        <dbReference type="Proteomes" id="UP000323274"/>
    </source>
</evidence>